<dbReference type="Proteomes" id="UP000011602">
    <property type="component" value="Unassembled WGS sequence"/>
</dbReference>
<dbReference type="Gene3D" id="2.50.20.10">
    <property type="entry name" value="Lipoprotein localisation LolA/LolB/LppX"/>
    <property type="match status" value="1"/>
</dbReference>
<dbReference type="STRING" id="1227499.C493_02893"/>
<comment type="caution">
    <text evidence="1">The sequence shown here is derived from an EMBL/GenBank/DDBJ whole genome shotgun (WGS) entry which is preliminary data.</text>
</comment>
<dbReference type="PROSITE" id="PS51257">
    <property type="entry name" value="PROKAR_LIPOPROTEIN"/>
    <property type="match status" value="1"/>
</dbReference>
<proteinExistence type="predicted"/>
<evidence type="ECO:0000313" key="2">
    <source>
        <dbReference type="Proteomes" id="UP000011602"/>
    </source>
</evidence>
<protein>
    <submittedName>
        <fullName evidence="1">Outer membrane lipoprotein-sorting protein-like protein</fullName>
    </submittedName>
</protein>
<dbReference type="AlphaFoldDB" id="L9XIH8"/>
<dbReference type="RefSeq" id="WP_007257889.1">
    <property type="nucleotide sequence ID" value="NZ_AOHZ01000014.1"/>
</dbReference>
<dbReference type="SUPFAM" id="SSF89392">
    <property type="entry name" value="Prokaryotic lipoproteins and lipoprotein localization factors"/>
    <property type="match status" value="1"/>
</dbReference>
<dbReference type="InterPro" id="IPR029046">
    <property type="entry name" value="LolA/LolB/LppX"/>
</dbReference>
<keyword evidence="1" id="KW-0449">Lipoprotein</keyword>
<reference evidence="1 2" key="1">
    <citation type="journal article" date="2014" name="PLoS Genet.">
        <title>Phylogenetically driven sequencing of extremely halophilic archaea reveals strategies for static and dynamic osmo-response.</title>
        <authorList>
            <person name="Becker E.A."/>
            <person name="Seitzer P.M."/>
            <person name="Tritt A."/>
            <person name="Larsen D."/>
            <person name="Krusor M."/>
            <person name="Yao A.I."/>
            <person name="Wu D."/>
            <person name="Madern D."/>
            <person name="Eisen J.A."/>
            <person name="Darling A.E."/>
            <person name="Facciotti M.T."/>
        </authorList>
    </citation>
    <scope>NUCLEOTIDE SEQUENCE [LARGE SCALE GENOMIC DNA]</scope>
    <source>
        <strain evidence="1 2">JCM 12255</strain>
    </source>
</reference>
<dbReference type="OrthoDB" id="137725at2157"/>
<organism evidence="1 2">
    <name type="scientific">Natronolimnohabitans innermongolicus JCM 12255</name>
    <dbReference type="NCBI Taxonomy" id="1227499"/>
    <lineage>
        <taxon>Archaea</taxon>
        <taxon>Methanobacteriati</taxon>
        <taxon>Methanobacteriota</taxon>
        <taxon>Stenosarchaea group</taxon>
        <taxon>Halobacteria</taxon>
        <taxon>Halobacteriales</taxon>
        <taxon>Natrialbaceae</taxon>
        <taxon>Natronolimnohabitans</taxon>
    </lineage>
</organism>
<dbReference type="InterPro" id="IPR052944">
    <property type="entry name" value="Sporulation_related"/>
</dbReference>
<keyword evidence="2" id="KW-1185">Reference proteome</keyword>
<dbReference type="EMBL" id="AOHZ01000014">
    <property type="protein sequence ID" value="ELY61226.1"/>
    <property type="molecule type" value="Genomic_DNA"/>
</dbReference>
<dbReference type="eggNOG" id="arCOG02470">
    <property type="taxonomic scope" value="Archaea"/>
</dbReference>
<name>L9XIH8_9EURY</name>
<gene>
    <name evidence="1" type="ORF">C493_02893</name>
</gene>
<sequence>MLSRRVLVGCCLVVLLLLGGCVSYTAPGDDPDEPADPDVDAESLFEAAFVHGDTLEDVEGTVISEATDGNQTLGDRERIQERPYTDRRSETLEASNADRDGTVYVANETTRWWYYPELQAADYYVPADAPFDDDEIRAERAETAETELEKHNIEYRGTEEVADRETHVLDVEAKNETVERGISVLVGNTEYIYALETVDLEAEDEYRIVEQTLWIDAEYEYPLKEEVVWEGPDGTEIVMTERFESVTFNSGFGDETFDFEPPDDVDVYEDG</sequence>
<accession>L9XIH8</accession>
<dbReference type="PANTHER" id="PTHR37507">
    <property type="entry name" value="SPORULATION PROTEIN YDCC"/>
    <property type="match status" value="1"/>
</dbReference>
<evidence type="ECO:0000313" key="1">
    <source>
        <dbReference type="EMBL" id="ELY61226.1"/>
    </source>
</evidence>
<dbReference type="PANTHER" id="PTHR37507:SF2">
    <property type="entry name" value="SPORULATION PROTEIN YDCC"/>
    <property type="match status" value="1"/>
</dbReference>